<evidence type="ECO:0000256" key="3">
    <source>
        <dbReference type="ARBA" id="ARBA00022806"/>
    </source>
</evidence>
<keyword evidence="2 5" id="KW-0378">Hydrolase</keyword>
<protein>
    <submittedName>
        <fullName evidence="7">DNA helicase</fullName>
    </submittedName>
</protein>
<dbReference type="GO" id="GO:0000725">
    <property type="term" value="P:recombinational repair"/>
    <property type="evidence" value="ECO:0007669"/>
    <property type="project" value="TreeGrafter"/>
</dbReference>
<proteinExistence type="predicted"/>
<dbReference type="InterPro" id="IPR027417">
    <property type="entry name" value="P-loop_NTPase"/>
</dbReference>
<reference evidence="7" key="1">
    <citation type="journal article" date="2014" name="Int. J. Syst. Evol. Microbiol.">
        <title>Complete genome sequence of Corynebacterium casei LMG S-19264T (=DSM 44701T), isolated from a smear-ripened cheese.</title>
        <authorList>
            <consortium name="US DOE Joint Genome Institute (JGI-PGF)"/>
            <person name="Walter F."/>
            <person name="Albersmeier A."/>
            <person name="Kalinowski J."/>
            <person name="Ruckert C."/>
        </authorList>
    </citation>
    <scope>NUCLEOTIDE SEQUENCE</scope>
    <source>
        <strain evidence="7">JCM 5069</strain>
    </source>
</reference>
<dbReference type="GO" id="GO:0043138">
    <property type="term" value="F:3'-5' DNA helicase activity"/>
    <property type="evidence" value="ECO:0007669"/>
    <property type="project" value="TreeGrafter"/>
</dbReference>
<evidence type="ECO:0000259" key="6">
    <source>
        <dbReference type="PROSITE" id="PS51198"/>
    </source>
</evidence>
<evidence type="ECO:0000256" key="1">
    <source>
        <dbReference type="ARBA" id="ARBA00022741"/>
    </source>
</evidence>
<dbReference type="SUPFAM" id="SSF52540">
    <property type="entry name" value="P-loop containing nucleoside triphosphate hydrolases"/>
    <property type="match status" value="1"/>
</dbReference>
<dbReference type="GO" id="GO:0016787">
    <property type="term" value="F:hydrolase activity"/>
    <property type="evidence" value="ECO:0007669"/>
    <property type="project" value="UniProtKB-UniRule"/>
</dbReference>
<evidence type="ECO:0000256" key="4">
    <source>
        <dbReference type="ARBA" id="ARBA00022840"/>
    </source>
</evidence>
<comment type="caution">
    <text evidence="7">The sequence shown here is derived from an EMBL/GenBank/DDBJ whole genome shotgun (WGS) entry which is preliminary data.</text>
</comment>
<keyword evidence="4 5" id="KW-0067">ATP-binding</keyword>
<dbReference type="AlphaFoldDB" id="A0A919GB85"/>
<dbReference type="Proteomes" id="UP000603708">
    <property type="component" value="Unassembled WGS sequence"/>
</dbReference>
<dbReference type="PANTHER" id="PTHR11070">
    <property type="entry name" value="UVRD / RECB / PCRA DNA HELICASE FAMILY MEMBER"/>
    <property type="match status" value="1"/>
</dbReference>
<reference evidence="7" key="2">
    <citation type="submission" date="2020-09" db="EMBL/GenBank/DDBJ databases">
        <authorList>
            <person name="Sun Q."/>
            <person name="Ohkuma M."/>
        </authorList>
    </citation>
    <scope>NUCLEOTIDE SEQUENCE</scope>
    <source>
        <strain evidence="7">JCM 5069</strain>
    </source>
</reference>
<evidence type="ECO:0000313" key="8">
    <source>
        <dbReference type="Proteomes" id="UP000603708"/>
    </source>
</evidence>
<organism evidence="7 8">
    <name type="scientific">Streptomyces sulfonofaciens</name>
    <dbReference type="NCBI Taxonomy" id="68272"/>
    <lineage>
        <taxon>Bacteria</taxon>
        <taxon>Bacillati</taxon>
        <taxon>Actinomycetota</taxon>
        <taxon>Actinomycetes</taxon>
        <taxon>Kitasatosporales</taxon>
        <taxon>Streptomycetaceae</taxon>
        <taxon>Streptomyces</taxon>
    </lineage>
</organism>
<dbReference type="Gene3D" id="3.40.50.300">
    <property type="entry name" value="P-loop containing nucleotide triphosphate hydrolases"/>
    <property type="match status" value="3"/>
</dbReference>
<feature type="domain" description="UvrD-like helicase ATP-binding" evidence="6">
    <location>
        <begin position="192"/>
        <end position="610"/>
    </location>
</feature>
<keyword evidence="1 5" id="KW-0547">Nucleotide-binding</keyword>
<dbReference type="PROSITE" id="PS51198">
    <property type="entry name" value="UVRD_HELICASE_ATP_BIND"/>
    <property type="match status" value="1"/>
</dbReference>
<dbReference type="GO" id="GO:0005524">
    <property type="term" value="F:ATP binding"/>
    <property type="evidence" value="ECO:0007669"/>
    <property type="project" value="UniProtKB-UniRule"/>
</dbReference>
<gene>
    <name evidence="7" type="ORF">GCM10018793_36530</name>
</gene>
<name>A0A919GB85_9ACTN</name>
<evidence type="ECO:0000256" key="5">
    <source>
        <dbReference type="PROSITE-ProRule" id="PRU00560"/>
    </source>
</evidence>
<evidence type="ECO:0000313" key="7">
    <source>
        <dbReference type="EMBL" id="GHH80730.1"/>
    </source>
</evidence>
<dbReference type="EMBL" id="BNCD01000010">
    <property type="protein sequence ID" value="GHH80730.1"/>
    <property type="molecule type" value="Genomic_DNA"/>
</dbReference>
<dbReference type="InterPro" id="IPR014016">
    <property type="entry name" value="UvrD-like_ATP-bd"/>
</dbReference>
<dbReference type="PANTHER" id="PTHR11070:SF45">
    <property type="entry name" value="DNA 3'-5' HELICASE"/>
    <property type="match status" value="1"/>
</dbReference>
<accession>A0A919GB85</accession>
<keyword evidence="8" id="KW-1185">Reference proteome</keyword>
<feature type="binding site" evidence="5">
    <location>
        <begin position="213"/>
        <end position="220"/>
    </location>
    <ligand>
        <name>ATP</name>
        <dbReference type="ChEBI" id="CHEBI:30616"/>
    </ligand>
</feature>
<evidence type="ECO:0000256" key="2">
    <source>
        <dbReference type="ARBA" id="ARBA00022801"/>
    </source>
</evidence>
<sequence>MSNASHGDVPDQELLAEQKFIDRLYEHVDALRSRAEGSVQEALEPVGTGAQARLERDINVAERSGLLAALNAVDGSLCFGRIDLADGGDHHIGRIGLREDHPDGTGERAPILVDWRAPVARPFYLATGHTPMGLRRRRHITTHGREVTALHDELLDLTDRERTGHEDRTGDAVLLAALNTARTGRMGDIVRTIQADQDRIIRAPHRGVLVVEGGPGTGKTAVALHRAAYLLYEHRELLARRAVLIVGPNPAFLGYIGEVLPSLGETGVLLASPGELYPGVRATGRDTPRAAAVKGRAEMADVLAAVLADRQALPDPVIAIEHDREVLMLDAGLVRVARDRTREARLPHNVAREHFEGHILNTLTDMLAERIGTDPYDGSNLLDDSDITQIRDELAANPEVWTAVDHLWPRLTPQRLVADFLAEPTHLSDEDAAVIRRTTRAWTPADVALLDEAAELLGEDDRAARAAAERERSEKVAYAQGVLEVSYASRTYEFDDKHDDDSEVLGAHDIIDAERMAERQDEDDHRSAAQRAAADRTWAFGHIIVDEAQELSPMAWRLLMRRCPTRSMTLVGDPAQTAEEAGVGSWDAILAPYVADRWEHTRLAVNYRTPAEIMDLAAAVVRAERPGFEPPRSVRATGVRPWVRAAGAQQLAAAVADGVAELMPREGRLAVIAPRELHTAIAERVAGAAAGQEPDLTRAVVLLDPRQAKGLEFDSVLVVEPGAFGTSDLYVALTRATQALGVVHTGDLPAGLAP</sequence>
<keyword evidence="3 5" id="KW-0347">Helicase</keyword>
<dbReference type="GO" id="GO:0003677">
    <property type="term" value="F:DNA binding"/>
    <property type="evidence" value="ECO:0007669"/>
    <property type="project" value="InterPro"/>
</dbReference>
<dbReference type="GO" id="GO:0005829">
    <property type="term" value="C:cytosol"/>
    <property type="evidence" value="ECO:0007669"/>
    <property type="project" value="TreeGrafter"/>
</dbReference>
<dbReference type="InterPro" id="IPR000212">
    <property type="entry name" value="DNA_helicase_UvrD/REP"/>
</dbReference>